<accession>A0A161JQL1</accession>
<gene>
    <name evidence="1" type="ORF">MGWOODY_Hyp1533</name>
</gene>
<name>A0A161JQL1_9ZZZZ</name>
<reference evidence="1" key="1">
    <citation type="submission" date="2015-10" db="EMBL/GenBank/DDBJ databases">
        <authorList>
            <person name="Gilbert D.G."/>
        </authorList>
    </citation>
    <scope>NUCLEOTIDE SEQUENCE</scope>
</reference>
<dbReference type="AlphaFoldDB" id="A0A161JQL1"/>
<dbReference type="EMBL" id="CZQD01000051">
    <property type="protein sequence ID" value="CUS57932.1"/>
    <property type="molecule type" value="Genomic_DNA"/>
</dbReference>
<proteinExistence type="predicted"/>
<dbReference type="Pfam" id="PF19630">
    <property type="entry name" value="DUF6134"/>
    <property type="match status" value="1"/>
</dbReference>
<sequence length="222" mass="23878">MKRFLGAILVSAALFSAPASGKTSDASWAPSPGDVIEFDVLRKGKPFGSHSVKFGQDSQGRLTATTDVNLKAGLGPITVFKYELDATEVWEDGQLVSLTGQVDDDGDEGSVKAARSGDGLEVEGTEYDGVVAGSIVPTSHWNFAATNSSKLLSTGNGEILEVTVSEQGNETIRVAGKEIETTRYLMDSDIDVMLWYDQAGRWMKLAFEARGQDIEYVLAKPY</sequence>
<dbReference type="InterPro" id="IPR045767">
    <property type="entry name" value="DUF6134"/>
</dbReference>
<evidence type="ECO:0000313" key="1">
    <source>
        <dbReference type="EMBL" id="CUS57932.1"/>
    </source>
</evidence>
<organism evidence="1">
    <name type="scientific">hydrothermal vent metagenome</name>
    <dbReference type="NCBI Taxonomy" id="652676"/>
    <lineage>
        <taxon>unclassified sequences</taxon>
        <taxon>metagenomes</taxon>
        <taxon>ecological metagenomes</taxon>
    </lineage>
</organism>
<protein>
    <submittedName>
        <fullName evidence="1">Uncharacterized protein</fullName>
    </submittedName>
</protein>